<sequence>MDSTSLTFHAAVLSLRGDGSDSQPHQSEEGLLCFNGEIYEGLESTSPEQSDSRALFRALQETHSLEGIVQIIGSLRGPWALSYFCSRTGKLLFGRDVFGRRCLLVRKTCCGFQLTSVACPESSSKFWEEIPVRGIYVYDVNDSSLSLLEWDHSPTGELFHSFVPCSTLEDVQLLELKIACPIRVPLNRSLGNLELMDDDLAQQLDSLTEKFGDAVESLGVTFRRAVVTRIEKISDRHRDLPIGILFSGGIDSVLIAAFAVQTYPEKKFDLINVAFEHKDSDGVASYQSPDRQSSIAAFEELRVLGGQLRLICVDIPHGEVESAKLDGHIPSLIYPMNSVLDESIGFALWFAARGEGYDFHTKDPHRSLCKVLLVGMGADEQLGGYSRHAASFKERDWTVLLDCIARDIDRISWRNMGRDDRVIGDLSREVRTPFLDENLVAYLNSLPISLKMQLHQNHGAGKKLILRLLAHSMGLKQTALRSKRAMQFGSRFVNSYNKKRKGHESYQRSSE</sequence>
<dbReference type="AlphaFoldDB" id="A0AAJ6QWB3"/>
<evidence type="ECO:0000256" key="1">
    <source>
        <dbReference type="ARBA" id="ARBA00022605"/>
    </source>
</evidence>
<keyword evidence="1" id="KW-0028">Amino-acid biosynthesis</keyword>
<accession>A0AAJ6QWB3</accession>
<reference evidence="7" key="1">
    <citation type="submission" date="2025-08" db="UniProtKB">
        <authorList>
            <consortium name="RefSeq"/>
        </authorList>
    </citation>
    <scope>IDENTIFICATION</scope>
</reference>
<dbReference type="KEGG" id="goe:100908884"/>
<dbReference type="InterPro" id="IPR029055">
    <property type="entry name" value="Ntn_hydrolases_N"/>
</dbReference>
<dbReference type="PANTHER" id="PTHR45937:SF1">
    <property type="entry name" value="ASPARAGINE SYNTHETASE DOMAIN-CONTAINING PROTEIN 1"/>
    <property type="match status" value="1"/>
</dbReference>
<evidence type="ECO:0000313" key="7">
    <source>
        <dbReference type="RefSeq" id="XP_003746166.3"/>
    </source>
</evidence>
<feature type="domain" description="Glutamine amidotransferase type-2" evidence="5">
    <location>
        <begin position="18"/>
        <end position="108"/>
    </location>
</feature>
<dbReference type="GO" id="GO:0004066">
    <property type="term" value="F:asparagine synthase (glutamine-hydrolyzing) activity"/>
    <property type="evidence" value="ECO:0007669"/>
    <property type="project" value="InterPro"/>
</dbReference>
<keyword evidence="2" id="KW-0061">Asparagine biosynthesis</keyword>
<gene>
    <name evidence="7" type="primary">LOC100908884</name>
</gene>
<dbReference type="Pfam" id="PF00733">
    <property type="entry name" value="Asn_synthase"/>
    <property type="match status" value="2"/>
</dbReference>
<dbReference type="SUPFAM" id="SSF56235">
    <property type="entry name" value="N-terminal nucleophile aminohydrolases (Ntn hydrolases)"/>
    <property type="match status" value="1"/>
</dbReference>
<organism evidence="6 7">
    <name type="scientific">Galendromus occidentalis</name>
    <name type="common">western predatory mite</name>
    <dbReference type="NCBI Taxonomy" id="34638"/>
    <lineage>
        <taxon>Eukaryota</taxon>
        <taxon>Metazoa</taxon>
        <taxon>Ecdysozoa</taxon>
        <taxon>Arthropoda</taxon>
        <taxon>Chelicerata</taxon>
        <taxon>Arachnida</taxon>
        <taxon>Acari</taxon>
        <taxon>Parasitiformes</taxon>
        <taxon>Mesostigmata</taxon>
        <taxon>Gamasina</taxon>
        <taxon>Phytoseioidea</taxon>
        <taxon>Phytoseiidae</taxon>
        <taxon>Typhlodrominae</taxon>
        <taxon>Galendromus</taxon>
    </lineage>
</organism>
<dbReference type="InterPro" id="IPR001962">
    <property type="entry name" value="Asn_synthase"/>
</dbReference>
<evidence type="ECO:0000256" key="2">
    <source>
        <dbReference type="ARBA" id="ARBA00022888"/>
    </source>
</evidence>
<dbReference type="GeneID" id="100908884"/>
<dbReference type="Pfam" id="PF13537">
    <property type="entry name" value="GATase_7"/>
    <property type="match status" value="1"/>
</dbReference>
<dbReference type="RefSeq" id="XP_003746166.3">
    <property type="nucleotide sequence ID" value="XM_003746118.3"/>
</dbReference>
<evidence type="ECO:0000313" key="6">
    <source>
        <dbReference type="Proteomes" id="UP000694867"/>
    </source>
</evidence>
<evidence type="ECO:0000259" key="4">
    <source>
        <dbReference type="Pfam" id="PF00733"/>
    </source>
</evidence>
<dbReference type="InterPro" id="IPR017932">
    <property type="entry name" value="GATase_2_dom"/>
</dbReference>
<evidence type="ECO:0000256" key="3">
    <source>
        <dbReference type="ARBA" id="ARBA00022962"/>
    </source>
</evidence>
<dbReference type="Gene3D" id="3.40.50.620">
    <property type="entry name" value="HUPs"/>
    <property type="match status" value="1"/>
</dbReference>
<protein>
    <submittedName>
        <fullName evidence="7">Asparagine synthetase domain-containing protein 1</fullName>
    </submittedName>
</protein>
<dbReference type="Gene3D" id="3.60.20.10">
    <property type="entry name" value="Glutamine Phosphoribosylpyrophosphate, subunit 1, domain 1"/>
    <property type="match status" value="1"/>
</dbReference>
<dbReference type="PANTHER" id="PTHR45937">
    <property type="entry name" value="ASPARAGINE SYNTHETASE DOMAIN-CONTAINING PROTEIN 1"/>
    <property type="match status" value="1"/>
</dbReference>
<keyword evidence="3" id="KW-0315">Glutamine amidotransferase</keyword>
<dbReference type="CDD" id="cd01991">
    <property type="entry name" value="Asn_synthase_B_C"/>
    <property type="match status" value="1"/>
</dbReference>
<keyword evidence="6" id="KW-1185">Reference proteome</keyword>
<dbReference type="InterPro" id="IPR014729">
    <property type="entry name" value="Rossmann-like_a/b/a_fold"/>
</dbReference>
<feature type="domain" description="Asparagine synthetase" evidence="4">
    <location>
        <begin position="238"/>
        <end position="281"/>
    </location>
</feature>
<dbReference type="InterPro" id="IPR051857">
    <property type="entry name" value="Asn_synthetase_domain"/>
</dbReference>
<dbReference type="Proteomes" id="UP000694867">
    <property type="component" value="Unplaced"/>
</dbReference>
<evidence type="ECO:0000259" key="5">
    <source>
        <dbReference type="Pfam" id="PF13537"/>
    </source>
</evidence>
<feature type="domain" description="Asparagine synthetase" evidence="4">
    <location>
        <begin position="407"/>
        <end position="485"/>
    </location>
</feature>
<dbReference type="GO" id="GO:0006529">
    <property type="term" value="P:asparagine biosynthetic process"/>
    <property type="evidence" value="ECO:0007669"/>
    <property type="project" value="UniProtKB-KW"/>
</dbReference>
<dbReference type="SUPFAM" id="SSF52402">
    <property type="entry name" value="Adenine nucleotide alpha hydrolases-like"/>
    <property type="match status" value="1"/>
</dbReference>
<name>A0AAJ6QWB3_9ACAR</name>
<proteinExistence type="predicted"/>